<dbReference type="Pfam" id="PF01066">
    <property type="entry name" value="CDP-OH_P_transf"/>
    <property type="match status" value="1"/>
</dbReference>
<feature type="transmembrane region" description="Helical" evidence="1">
    <location>
        <begin position="95"/>
        <end position="110"/>
    </location>
</feature>
<dbReference type="InterPro" id="IPR000462">
    <property type="entry name" value="CDP-OH_P_trans"/>
</dbReference>
<reference evidence="2 3" key="1">
    <citation type="submission" date="2019-02" db="EMBL/GenBank/DDBJ databases">
        <title>Siculibacillus lacustris gen. nov., sp. nov., a new rosette-forming bacterium isolated from a freshwater crater lake (Lake St. Ana, Romania).</title>
        <authorList>
            <person name="Felfoldi T."/>
            <person name="Marton Z."/>
            <person name="Szabo A."/>
            <person name="Mentes A."/>
            <person name="Boka K."/>
            <person name="Marialigeti K."/>
            <person name="Mathe I."/>
            <person name="Koncz M."/>
            <person name="Schumann P."/>
            <person name="Toth E."/>
        </authorList>
    </citation>
    <scope>NUCLEOTIDE SEQUENCE [LARGE SCALE GENOMIC DNA]</scope>
    <source>
        <strain evidence="2 3">SA-279</strain>
    </source>
</reference>
<comment type="caution">
    <text evidence="2">The sequence shown here is derived from an EMBL/GenBank/DDBJ whole genome shotgun (WGS) entry which is preliminary data.</text>
</comment>
<feature type="transmembrane region" description="Helical" evidence="1">
    <location>
        <begin position="195"/>
        <end position="220"/>
    </location>
</feature>
<evidence type="ECO:0000313" key="2">
    <source>
        <dbReference type="EMBL" id="TBW39546.1"/>
    </source>
</evidence>
<keyword evidence="2" id="KW-0808">Transferase</keyword>
<dbReference type="AlphaFoldDB" id="A0A4Q9VV19"/>
<accession>A0A4Q9VV19</accession>
<proteinExistence type="predicted"/>
<dbReference type="Proteomes" id="UP000292781">
    <property type="component" value="Unassembled WGS sequence"/>
</dbReference>
<protein>
    <submittedName>
        <fullName evidence="2">CDP-alcohol phosphatidyltransferase family protein</fullName>
    </submittedName>
</protein>
<dbReference type="OrthoDB" id="116551at2"/>
<name>A0A4Q9VV19_9HYPH</name>
<dbReference type="EMBL" id="SJFN01000007">
    <property type="protein sequence ID" value="TBW39546.1"/>
    <property type="molecule type" value="Genomic_DNA"/>
</dbReference>
<evidence type="ECO:0000256" key="1">
    <source>
        <dbReference type="SAM" id="Phobius"/>
    </source>
</evidence>
<keyword evidence="1" id="KW-0812">Transmembrane</keyword>
<sequence>MFLPRRPWLYPATTSESAETPERHNAIENIDLNTVMAPRTERIHASPLSELERRALTLLVRWIPDRVTPDHLTAFGILGAVVTMAGYAACWLSPAFVWLASLGLAIHWFGDSLDGSLARHRRVERPRYGYFLDQNIDAVGNLMIGVGIGLSPWVDLRVALFALTTYHMLSIYVFVRVHVSGEFHVTVAHSGPTEIRLAIVAMNTLIALFGAPHFVLAGVAMTWCDLAVAFTGAAFLATFLWVVFDYAPVLRADDDRARRERDAAGAAGSGDVNDER</sequence>
<keyword evidence="1" id="KW-0472">Membrane</keyword>
<dbReference type="GO" id="GO:0008654">
    <property type="term" value="P:phospholipid biosynthetic process"/>
    <property type="evidence" value="ECO:0007669"/>
    <property type="project" value="InterPro"/>
</dbReference>
<feature type="transmembrane region" description="Helical" evidence="1">
    <location>
        <begin position="156"/>
        <end position="175"/>
    </location>
</feature>
<keyword evidence="3" id="KW-1185">Reference proteome</keyword>
<evidence type="ECO:0000313" key="3">
    <source>
        <dbReference type="Proteomes" id="UP000292781"/>
    </source>
</evidence>
<dbReference type="InterPro" id="IPR043130">
    <property type="entry name" value="CDP-OH_PTrfase_TM_dom"/>
</dbReference>
<dbReference type="RefSeq" id="WP_131307470.1">
    <property type="nucleotide sequence ID" value="NZ_SJFN01000007.1"/>
</dbReference>
<dbReference type="Gene3D" id="1.20.120.1760">
    <property type="match status" value="1"/>
</dbReference>
<organism evidence="2 3">
    <name type="scientific">Siculibacillus lacustris</name>
    <dbReference type="NCBI Taxonomy" id="1549641"/>
    <lineage>
        <taxon>Bacteria</taxon>
        <taxon>Pseudomonadati</taxon>
        <taxon>Pseudomonadota</taxon>
        <taxon>Alphaproteobacteria</taxon>
        <taxon>Hyphomicrobiales</taxon>
        <taxon>Ancalomicrobiaceae</taxon>
        <taxon>Siculibacillus</taxon>
    </lineage>
</organism>
<keyword evidence="1" id="KW-1133">Transmembrane helix</keyword>
<feature type="transmembrane region" description="Helical" evidence="1">
    <location>
        <begin position="226"/>
        <end position="249"/>
    </location>
</feature>
<dbReference type="GO" id="GO:0016020">
    <property type="term" value="C:membrane"/>
    <property type="evidence" value="ECO:0007669"/>
    <property type="project" value="InterPro"/>
</dbReference>
<gene>
    <name evidence="2" type="ORF">EYW49_06670</name>
</gene>
<dbReference type="GO" id="GO:0016780">
    <property type="term" value="F:phosphotransferase activity, for other substituted phosphate groups"/>
    <property type="evidence" value="ECO:0007669"/>
    <property type="project" value="InterPro"/>
</dbReference>